<evidence type="ECO:0008006" key="3">
    <source>
        <dbReference type="Google" id="ProtNLM"/>
    </source>
</evidence>
<organism evidence="1 2">
    <name type="scientific">Methanosphaera stadtmanae</name>
    <dbReference type="NCBI Taxonomy" id="2317"/>
    <lineage>
        <taxon>Archaea</taxon>
        <taxon>Methanobacteriati</taxon>
        <taxon>Methanobacteriota</taxon>
        <taxon>Methanomada group</taxon>
        <taxon>Methanobacteria</taxon>
        <taxon>Methanobacteriales</taxon>
        <taxon>Methanobacteriaceae</taxon>
        <taxon>Methanosphaera</taxon>
    </lineage>
</organism>
<dbReference type="EMBL" id="NGJK01000088">
    <property type="protein sequence ID" value="RAP02503.1"/>
    <property type="molecule type" value="Genomic_DNA"/>
</dbReference>
<dbReference type="AlphaFoldDB" id="A0A328PZ20"/>
<accession>A0A328PZ20</accession>
<gene>
    <name evidence="1" type="ORF">CA615_07115</name>
</gene>
<proteinExistence type="predicted"/>
<comment type="caution">
    <text evidence="1">The sequence shown here is derived from an EMBL/GenBank/DDBJ whole genome shotgun (WGS) entry which is preliminary data.</text>
</comment>
<evidence type="ECO:0000313" key="1">
    <source>
        <dbReference type="EMBL" id="RAP02503.1"/>
    </source>
</evidence>
<name>A0A328PZ20_9EURY</name>
<dbReference type="GeneID" id="3855908"/>
<dbReference type="Proteomes" id="UP000248557">
    <property type="component" value="Unassembled WGS sequence"/>
</dbReference>
<evidence type="ECO:0000313" key="2">
    <source>
        <dbReference type="Proteomes" id="UP000248557"/>
    </source>
</evidence>
<dbReference type="OMA" id="FTHTYAG"/>
<reference evidence="1 2" key="1">
    <citation type="submission" date="2017-05" db="EMBL/GenBank/DDBJ databases">
        <title>Host range expansion of the Methanosphaera genus to humans and monogastric animals involves recent and extensive reduction in genome content.</title>
        <authorList>
            <person name="Hoedt E.C."/>
            <person name="Volmer J.G."/>
            <person name="Parks D.H."/>
            <person name="Rosewarne C.P."/>
            <person name="Denman S.E."/>
            <person name="Mcsweeney C.S."/>
            <person name="O Cuiv P."/>
            <person name="Hugenholtz P."/>
            <person name="Tyson G.W."/>
            <person name="Morrison M."/>
        </authorList>
    </citation>
    <scope>NUCLEOTIDE SEQUENCE [LARGE SCALE GENOMIC DNA]</scope>
    <source>
        <strain evidence="1 2">PA5</strain>
    </source>
</reference>
<sequence>MNVRPRYFIETKDSLFFAVNTYYHPEDAVIAFLRYIPCVDGDRELNGTFYKKVDSNQAYDYIKKNHPNYLFDWNVENKKMMGVPLEDIKEIHSPIDRLKEIINDDSPNPFYEKVRLLANIFHNEANISYDNMGITGSTLARLEKVDSSDIDFIVFGLDNHKKARQLYGRLKDDKNSPLDRIKGNFWNKVYNKRIKDGSLSFDEFIWYESRKNNRGLIKGTLFDILSTMNSEDLSIEENVYYKQIASMKIKCKIIDDSQSFDTPSIYQVSNVEILEGPSINIEKIVSFTHTYAGEVINNEEVIASGVCEEVTHLENGKKTYNLIIGTTRESINEYVKLEKSPLYL</sequence>
<dbReference type="RefSeq" id="WP_011407004.1">
    <property type="nucleotide sequence ID" value="NZ_CATZNA010000142.1"/>
</dbReference>
<protein>
    <recommendedName>
        <fullName evidence="3">Polymerase nucleotidyl transferase domain-containing protein</fullName>
    </recommendedName>
</protein>